<feature type="compositionally biased region" description="Basic and acidic residues" evidence="1">
    <location>
        <begin position="394"/>
        <end position="408"/>
    </location>
</feature>
<dbReference type="InterPro" id="IPR010883">
    <property type="entry name" value="Marek_disease_virus_LORF3"/>
</dbReference>
<evidence type="ECO:0000313" key="3">
    <source>
        <dbReference type="Proteomes" id="UP000181057"/>
    </source>
</evidence>
<dbReference type="Pfam" id="PF07420">
    <property type="entry name" value="DUF1509"/>
    <property type="match status" value="1"/>
</dbReference>
<dbReference type="OrthoDB" id="24823at10239"/>
<gene>
    <name evidence="2" type="primary">LORF2</name>
</gene>
<evidence type="ECO:0000313" key="2">
    <source>
        <dbReference type="EMBL" id="BAB16507.1"/>
    </source>
</evidence>
<evidence type="ECO:0000256" key="1">
    <source>
        <dbReference type="SAM" id="MobiDB-lite"/>
    </source>
</evidence>
<feature type="compositionally biased region" description="Polar residues" evidence="1">
    <location>
        <begin position="352"/>
        <end position="364"/>
    </location>
</feature>
<feature type="region of interest" description="Disordered" evidence="1">
    <location>
        <begin position="210"/>
        <end position="437"/>
    </location>
</feature>
<dbReference type="RefSeq" id="NP_066829.1">
    <property type="nucleotide sequence ID" value="NC_002577.1"/>
</dbReference>
<dbReference type="Proteomes" id="UP000181057">
    <property type="component" value="Segment"/>
</dbReference>
<dbReference type="KEGG" id="vg:911855"/>
<organism evidence="2 3">
    <name type="scientific">Gallid alphaherpesvirus 3</name>
    <dbReference type="NCBI Taxonomy" id="35250"/>
    <lineage>
        <taxon>Viruses</taxon>
        <taxon>Duplodnaviria</taxon>
        <taxon>Heunggongvirae</taxon>
        <taxon>Peploviricota</taxon>
        <taxon>Herviviricetes</taxon>
        <taxon>Herpesvirales</taxon>
        <taxon>Orthoherpesviridae</taxon>
        <taxon>Alphaherpesvirinae</taxon>
        <taxon>Mardivirus</taxon>
        <taxon>Mardivirus gallidalpha3</taxon>
    </lineage>
</organism>
<dbReference type="EMBL" id="AB049735">
    <property type="protein sequence ID" value="BAB16507.1"/>
    <property type="molecule type" value="Genomic_DNA"/>
</dbReference>
<proteinExistence type="predicted"/>
<accession>Q9E942</accession>
<reference evidence="2 3" key="1">
    <citation type="journal article" date="2001" name="Curr. Top. Microbiol. Immunol.">
        <title>A complete genomic DNA sequence of Marek's disease virus type 2, strain HPRS24.</title>
        <authorList>
            <person name="Izumiya Y."/>
            <person name="Jang H.K."/>
            <person name="Ono M."/>
            <person name="Mikami T."/>
        </authorList>
    </citation>
    <scope>NUCLEOTIDE SEQUENCE [LARGE SCALE GENOMIC DNA]</scope>
    <source>
        <strain evidence="2">HPRS24</strain>
    </source>
</reference>
<feature type="compositionally biased region" description="Basic residues" evidence="1">
    <location>
        <begin position="228"/>
        <end position="240"/>
    </location>
</feature>
<dbReference type="GeneID" id="911855"/>
<protein>
    <submittedName>
        <fullName evidence="2">ORF437 protein</fullName>
    </submittedName>
</protein>
<sequence>MPFVFRFIPQDACRRQESEGGRNTRPPKTDLCTLLRIIAHHETPHIFTPGPRLPKSSAIVDGLWVACRGLAAECMFDGRATIELAERLATSWLTAIRLILVWHPVYALGQQHEPLERICRQGREYIAMLSGTIQTSYATWPFWQMMQRCLDWCCSFHIPDDRSCEHGSPRLGIQLEGENQIFAPSLGLYSAVMAWTPIPCHVQVPVFPRPGESDDVSTPPSGAQIGRVRPHSLQRLALKHRPIDADVHRPMPLGRPLPSMHMDDPDDPQPGPSGQGRAPRTPTLEGVRVAEQPVSLRRARTPPPPLNVDEDDNDLPPGQPPRPHLRTPPSSPSSSETEIDEELNAQPDPWGTNRSSTPTDNSSASEDEARGSGLPRPLRSATTEPRVTRRSRREARSRSRSRSGDRRWGPSRLRSMPGRRRASRQDTVLVDSSEEEP</sequence>
<name>Q9E942_9ALPH</name>